<dbReference type="Pfam" id="PF04634">
    <property type="entry name" value="YezG-like"/>
    <property type="match status" value="1"/>
</dbReference>
<sequence>METSNMETLYQQIAYILNDMIPEDWEKVLLYAEMREGYGQVFFYFYPLGSKTPVYSPDIVDQYEVDSRKYESLEDQLFDCCEQLWNEFHQQGQEQWTCFTYILKHTGEMKIQYNYGDDLSQLDPTTKRERWEEKYLT</sequence>
<dbReference type="GeneID" id="93258557"/>
<evidence type="ECO:0000313" key="1">
    <source>
        <dbReference type="EMBL" id="XBX98608.1"/>
    </source>
</evidence>
<reference evidence="1" key="1">
    <citation type="submission" date="2024-06" db="EMBL/GenBank/DDBJ databases">
        <authorList>
            <person name="Huang C.H."/>
            <person name="Ting Y.S."/>
            <person name="Cheng Y.H."/>
        </authorList>
    </citation>
    <scope>NUCLEOTIDE SEQUENCE</scope>
    <source>
        <strain evidence="1">TCI803</strain>
    </source>
</reference>
<dbReference type="EMBL" id="CP158453">
    <property type="protein sequence ID" value="XBX98608.1"/>
    <property type="molecule type" value="Genomic_DNA"/>
</dbReference>
<dbReference type="InterPro" id="IPR006728">
    <property type="entry name" value="YezG-like"/>
</dbReference>
<organism evidence="1">
    <name type="scientific">Heyndrickxia faecalis</name>
    <dbReference type="NCBI Taxonomy" id="2824910"/>
    <lineage>
        <taxon>Bacteria</taxon>
        <taxon>Bacillati</taxon>
        <taxon>Bacillota</taxon>
        <taxon>Bacilli</taxon>
        <taxon>Bacillales</taxon>
        <taxon>Bacillaceae</taxon>
        <taxon>Heyndrickxia</taxon>
    </lineage>
</organism>
<dbReference type="SUPFAM" id="SSF160424">
    <property type="entry name" value="BH3703-like"/>
    <property type="match status" value="1"/>
</dbReference>
<protein>
    <submittedName>
        <fullName evidence="1">Immunity protein YezG family protein</fullName>
    </submittedName>
</protein>
<name>A0AAU7WHJ1_9BACI</name>
<accession>A0AAU7WHJ1</accession>
<dbReference type="Gene3D" id="3.30.500.20">
    <property type="entry name" value="BH3703-like domains"/>
    <property type="match status" value="1"/>
</dbReference>
<dbReference type="NCBIfam" id="TIGR01741">
    <property type="entry name" value="staph_tand_hypo"/>
    <property type="match status" value="1"/>
</dbReference>
<dbReference type="RefSeq" id="WP_350346557.1">
    <property type="nucleotide sequence ID" value="NZ_CP158453.1"/>
</dbReference>
<dbReference type="AlphaFoldDB" id="A0AAU7WHJ1"/>
<dbReference type="InterPro" id="IPR036170">
    <property type="entry name" value="YezG-like_sf"/>
</dbReference>
<proteinExistence type="predicted"/>
<gene>
    <name evidence="1" type="ORF">ABR335_03110</name>
</gene>